<proteinExistence type="predicted"/>
<dbReference type="Gene3D" id="3.40.1800.20">
    <property type="match status" value="1"/>
</dbReference>
<comment type="caution">
    <text evidence="2">The sequence shown here is derived from an EMBL/GenBank/DDBJ whole genome shotgun (WGS) entry which is preliminary data.</text>
</comment>
<protein>
    <submittedName>
        <fullName evidence="2">Transposon TX1 uncharacterized 149 kDa</fullName>
    </submittedName>
</protein>
<evidence type="ECO:0000313" key="2">
    <source>
        <dbReference type="EMBL" id="CAB3983891.1"/>
    </source>
</evidence>
<dbReference type="PROSITE" id="PS51915">
    <property type="entry name" value="ZAD"/>
    <property type="match status" value="1"/>
</dbReference>
<dbReference type="Pfam" id="PF07776">
    <property type="entry name" value="zf-AD"/>
    <property type="match status" value="1"/>
</dbReference>
<dbReference type="Proteomes" id="UP001152795">
    <property type="component" value="Unassembled WGS sequence"/>
</dbReference>
<organism evidence="2 3">
    <name type="scientific">Paramuricea clavata</name>
    <name type="common">Red gorgonian</name>
    <name type="synonym">Violescent sea-whip</name>
    <dbReference type="NCBI Taxonomy" id="317549"/>
    <lineage>
        <taxon>Eukaryota</taxon>
        <taxon>Metazoa</taxon>
        <taxon>Cnidaria</taxon>
        <taxon>Anthozoa</taxon>
        <taxon>Octocorallia</taxon>
        <taxon>Malacalcyonacea</taxon>
        <taxon>Plexauridae</taxon>
        <taxon>Paramuricea</taxon>
    </lineage>
</organism>
<accession>A0A7D9HHG4</accession>
<name>A0A7D9HHG4_PARCT</name>
<dbReference type="GO" id="GO:0005634">
    <property type="term" value="C:nucleus"/>
    <property type="evidence" value="ECO:0007669"/>
    <property type="project" value="InterPro"/>
</dbReference>
<feature type="compositionally biased region" description="Polar residues" evidence="1">
    <location>
        <begin position="142"/>
        <end position="156"/>
    </location>
</feature>
<feature type="region of interest" description="Disordered" evidence="1">
    <location>
        <begin position="355"/>
        <end position="387"/>
    </location>
</feature>
<dbReference type="GO" id="GO:0008270">
    <property type="term" value="F:zinc ion binding"/>
    <property type="evidence" value="ECO:0007669"/>
    <property type="project" value="UniProtKB-UniRule"/>
</dbReference>
<dbReference type="SUPFAM" id="SSF57716">
    <property type="entry name" value="Glucocorticoid receptor-like (DNA-binding domain)"/>
    <property type="match status" value="1"/>
</dbReference>
<feature type="compositionally biased region" description="Polar residues" evidence="1">
    <location>
        <begin position="107"/>
        <end position="124"/>
    </location>
</feature>
<gene>
    <name evidence="2" type="ORF">PACLA_8A048882</name>
</gene>
<sequence length="387" mass="44234">MAKNTPTKVYGAHNLESSSCCRLCKSVGDPAHRYKLFNKTNSEILAIAEHIYGHPLPKEAGLPQLICRPCERRLRSFRAFKNTIVQTQSTLTKFKRCNKDSPGVSRVSKSLKSAQEPPQKQSQRARQRLCFMQSSHGKENASESQSTGRTLITSPADNCQETVNVSNVETERQIQMENLLSLIEKELLDVVKRENKSVLREKDYPALSSLNFHDIVEKMKNRCPTVCHELSRVQRVNTVLLTEGNANRELQERLSKAIDNDKAIDNASRAVGGARKIAENFDYMVYREAKSSSHSHASSLKDESKVLSDLRILKPFSIQPNRKHASFRKIKSNPLETLDEKEVDEWLQRHKENLMLESPIELDEDEMDEDDMAEGEFYEHEFDEDDL</sequence>
<keyword evidence="3" id="KW-1185">Reference proteome</keyword>
<dbReference type="InterPro" id="IPR012934">
    <property type="entry name" value="Znf_AD"/>
</dbReference>
<dbReference type="SMART" id="SM00868">
    <property type="entry name" value="zf-AD"/>
    <property type="match status" value="1"/>
</dbReference>
<evidence type="ECO:0000313" key="3">
    <source>
        <dbReference type="Proteomes" id="UP001152795"/>
    </source>
</evidence>
<feature type="region of interest" description="Disordered" evidence="1">
    <location>
        <begin position="97"/>
        <end position="156"/>
    </location>
</feature>
<evidence type="ECO:0000256" key="1">
    <source>
        <dbReference type="SAM" id="MobiDB-lite"/>
    </source>
</evidence>
<dbReference type="AlphaFoldDB" id="A0A7D9HHG4"/>
<dbReference type="EMBL" id="CACRXK020000671">
    <property type="protein sequence ID" value="CAB3983891.1"/>
    <property type="molecule type" value="Genomic_DNA"/>
</dbReference>
<reference evidence="2" key="1">
    <citation type="submission" date="2020-04" db="EMBL/GenBank/DDBJ databases">
        <authorList>
            <person name="Alioto T."/>
            <person name="Alioto T."/>
            <person name="Gomez Garrido J."/>
        </authorList>
    </citation>
    <scope>NUCLEOTIDE SEQUENCE</scope>
    <source>
        <strain evidence="2">A484AB</strain>
    </source>
</reference>
<feature type="compositionally biased region" description="Acidic residues" evidence="1">
    <location>
        <begin position="360"/>
        <end position="387"/>
    </location>
</feature>